<comment type="subcellular location">
    <subcellularLocation>
        <location evidence="1">Cell membrane</location>
        <topology evidence="1">Multi-pass membrane protein</topology>
    </subcellularLocation>
</comment>
<evidence type="ECO:0000313" key="9">
    <source>
        <dbReference type="EMBL" id="GGF47146.1"/>
    </source>
</evidence>
<protein>
    <submittedName>
        <fullName evidence="9">RDD family protein</fullName>
    </submittedName>
</protein>
<keyword evidence="3 7" id="KW-0812">Transmembrane</keyword>
<evidence type="ECO:0000259" key="8">
    <source>
        <dbReference type="Pfam" id="PF06271"/>
    </source>
</evidence>
<sequence length="190" mass="19585">MTDSAPPPPPHDPYGQNPYGQSPYGQPQAAPGGRQPGSLLDRFVARLLDSILVGIVSAIIGGIIGAGTVMSGGSAGYGLQALSAVVGVVISLGYFTLMESTQGRTLGKMVMKLHTLSPTGGKPDFTQALKRNIFNGYGILGLIPFVGSFIGGILGLVAVILIAVQINGDPVKRQGWHDKFAGGTEVVKEG</sequence>
<keyword evidence="10" id="KW-1185">Reference proteome</keyword>
<dbReference type="PANTHER" id="PTHR36115:SF4">
    <property type="entry name" value="MEMBRANE PROTEIN"/>
    <property type="match status" value="1"/>
</dbReference>
<evidence type="ECO:0000256" key="2">
    <source>
        <dbReference type="ARBA" id="ARBA00022475"/>
    </source>
</evidence>
<proteinExistence type="predicted"/>
<dbReference type="RefSeq" id="WP_188779763.1">
    <property type="nucleotide sequence ID" value="NZ_BMKQ01000001.1"/>
</dbReference>
<dbReference type="Proteomes" id="UP000649179">
    <property type="component" value="Unassembled WGS sequence"/>
</dbReference>
<dbReference type="PANTHER" id="PTHR36115">
    <property type="entry name" value="PROLINE-RICH ANTIGEN HOMOLOG-RELATED"/>
    <property type="match status" value="1"/>
</dbReference>
<evidence type="ECO:0000256" key="5">
    <source>
        <dbReference type="ARBA" id="ARBA00023136"/>
    </source>
</evidence>
<dbReference type="EMBL" id="BMKQ01000001">
    <property type="protein sequence ID" value="GGF47146.1"/>
    <property type="molecule type" value="Genomic_DNA"/>
</dbReference>
<feature type="transmembrane region" description="Helical" evidence="7">
    <location>
        <begin position="77"/>
        <end position="97"/>
    </location>
</feature>
<dbReference type="GO" id="GO:0005886">
    <property type="term" value="C:plasma membrane"/>
    <property type="evidence" value="ECO:0007669"/>
    <property type="project" value="UniProtKB-SubCell"/>
</dbReference>
<dbReference type="InterPro" id="IPR051791">
    <property type="entry name" value="Pra-immunoreactive"/>
</dbReference>
<evidence type="ECO:0000256" key="4">
    <source>
        <dbReference type="ARBA" id="ARBA00022989"/>
    </source>
</evidence>
<accession>A0A917F2Q7</accession>
<feature type="domain" description="RDD" evidence="8">
    <location>
        <begin position="37"/>
        <end position="182"/>
    </location>
</feature>
<evidence type="ECO:0000256" key="1">
    <source>
        <dbReference type="ARBA" id="ARBA00004651"/>
    </source>
</evidence>
<reference evidence="9" key="2">
    <citation type="submission" date="2020-09" db="EMBL/GenBank/DDBJ databases">
        <authorList>
            <person name="Sun Q."/>
            <person name="Zhou Y."/>
        </authorList>
    </citation>
    <scope>NUCLEOTIDE SEQUENCE</scope>
    <source>
        <strain evidence="9">CGMCC 1.16067</strain>
    </source>
</reference>
<keyword evidence="5 7" id="KW-0472">Membrane</keyword>
<dbReference type="AlphaFoldDB" id="A0A917F2Q7"/>
<evidence type="ECO:0000256" key="7">
    <source>
        <dbReference type="SAM" id="Phobius"/>
    </source>
</evidence>
<dbReference type="Pfam" id="PF06271">
    <property type="entry name" value="RDD"/>
    <property type="match status" value="1"/>
</dbReference>
<feature type="region of interest" description="Disordered" evidence="6">
    <location>
        <begin position="1"/>
        <end position="35"/>
    </location>
</feature>
<feature type="transmembrane region" description="Helical" evidence="7">
    <location>
        <begin position="51"/>
        <end position="71"/>
    </location>
</feature>
<gene>
    <name evidence="9" type="ORF">GCM10011519_21480</name>
</gene>
<dbReference type="InterPro" id="IPR010432">
    <property type="entry name" value="RDD"/>
</dbReference>
<feature type="transmembrane region" description="Helical" evidence="7">
    <location>
        <begin position="139"/>
        <end position="166"/>
    </location>
</feature>
<name>A0A917F2Q7_9ACTN</name>
<reference evidence="9" key="1">
    <citation type="journal article" date="2014" name="Int. J. Syst. Evol. Microbiol.">
        <title>Complete genome sequence of Corynebacterium casei LMG S-19264T (=DSM 44701T), isolated from a smear-ripened cheese.</title>
        <authorList>
            <consortium name="US DOE Joint Genome Institute (JGI-PGF)"/>
            <person name="Walter F."/>
            <person name="Albersmeier A."/>
            <person name="Kalinowski J."/>
            <person name="Ruckert C."/>
        </authorList>
    </citation>
    <scope>NUCLEOTIDE SEQUENCE</scope>
    <source>
        <strain evidence="9">CGMCC 1.16067</strain>
    </source>
</reference>
<organism evidence="9 10">
    <name type="scientific">Marmoricola endophyticus</name>
    <dbReference type="NCBI Taxonomy" id="2040280"/>
    <lineage>
        <taxon>Bacteria</taxon>
        <taxon>Bacillati</taxon>
        <taxon>Actinomycetota</taxon>
        <taxon>Actinomycetes</taxon>
        <taxon>Propionibacteriales</taxon>
        <taxon>Nocardioidaceae</taxon>
        <taxon>Marmoricola</taxon>
    </lineage>
</organism>
<evidence type="ECO:0000256" key="3">
    <source>
        <dbReference type="ARBA" id="ARBA00022692"/>
    </source>
</evidence>
<evidence type="ECO:0000256" key="6">
    <source>
        <dbReference type="SAM" id="MobiDB-lite"/>
    </source>
</evidence>
<keyword evidence="2" id="KW-1003">Cell membrane</keyword>
<feature type="compositionally biased region" description="Pro residues" evidence="6">
    <location>
        <begin position="1"/>
        <end position="12"/>
    </location>
</feature>
<keyword evidence="4 7" id="KW-1133">Transmembrane helix</keyword>
<evidence type="ECO:0000313" key="10">
    <source>
        <dbReference type="Proteomes" id="UP000649179"/>
    </source>
</evidence>
<comment type="caution">
    <text evidence="9">The sequence shown here is derived from an EMBL/GenBank/DDBJ whole genome shotgun (WGS) entry which is preliminary data.</text>
</comment>